<gene>
    <name evidence="1" type="ORF">PBAT_22270</name>
</gene>
<dbReference type="OrthoDB" id="2624116at2"/>
<evidence type="ECO:0000313" key="1">
    <source>
        <dbReference type="EMBL" id="OAB41276.1"/>
    </source>
</evidence>
<accession>A0A168JYJ1</accession>
<comment type="caution">
    <text evidence="1">The sequence shown here is derived from an EMBL/GenBank/DDBJ whole genome shotgun (WGS) entry which is preliminary data.</text>
</comment>
<dbReference type="RefSeq" id="WP_068652866.1">
    <property type="nucleotide sequence ID" value="NZ_CP043611.1"/>
</dbReference>
<proteinExistence type="predicted"/>
<sequence>MYILVVNSAENRAVLKAVGVTDEQILGAGNEEPFVLSRKHVMKDMLTAIRLGGCLNRMLLKRIIVGNEVPTQDRDQGITCKLLKGSELFLSESDHVLDLRIVEMPIYWGYSDMAATLRVSQPEL</sequence>
<dbReference type="Proteomes" id="UP000077355">
    <property type="component" value="Unassembled WGS sequence"/>
</dbReference>
<organism evidence="1 2">
    <name type="scientific">Paenibacillus antarcticus</name>
    <dbReference type="NCBI Taxonomy" id="253703"/>
    <lineage>
        <taxon>Bacteria</taxon>
        <taxon>Bacillati</taxon>
        <taxon>Bacillota</taxon>
        <taxon>Bacilli</taxon>
        <taxon>Bacillales</taxon>
        <taxon>Paenibacillaceae</taxon>
        <taxon>Paenibacillus</taxon>
    </lineage>
</organism>
<reference evidence="1 2" key="1">
    <citation type="submission" date="2016-03" db="EMBL/GenBank/DDBJ databases">
        <title>Draft genome sequence of Paenibacillus antarcticus CECT 5836.</title>
        <authorList>
            <person name="Shin S.-K."/>
            <person name="Yi H."/>
        </authorList>
    </citation>
    <scope>NUCLEOTIDE SEQUENCE [LARGE SCALE GENOMIC DNA]</scope>
    <source>
        <strain evidence="1 2">CECT 5836</strain>
    </source>
</reference>
<dbReference type="AlphaFoldDB" id="A0A168JYJ1"/>
<name>A0A168JYJ1_9BACL</name>
<protein>
    <submittedName>
        <fullName evidence="1">Uncharacterized protein</fullName>
    </submittedName>
</protein>
<evidence type="ECO:0000313" key="2">
    <source>
        <dbReference type="Proteomes" id="UP000077355"/>
    </source>
</evidence>
<keyword evidence="2" id="KW-1185">Reference proteome</keyword>
<dbReference type="EMBL" id="LVJI01000048">
    <property type="protein sequence ID" value="OAB41276.1"/>
    <property type="molecule type" value="Genomic_DNA"/>
</dbReference>